<dbReference type="EMBL" id="MTEJ01000001">
    <property type="protein sequence ID" value="OQX17311.1"/>
    <property type="molecule type" value="Genomic_DNA"/>
</dbReference>
<feature type="transmembrane region" description="Helical" evidence="5">
    <location>
        <begin position="177"/>
        <end position="192"/>
    </location>
</feature>
<organism evidence="9 10">
    <name type="scientific">Thiothrix lacustris</name>
    <dbReference type="NCBI Taxonomy" id="525917"/>
    <lineage>
        <taxon>Bacteria</taxon>
        <taxon>Pseudomonadati</taxon>
        <taxon>Pseudomonadota</taxon>
        <taxon>Gammaproteobacteria</taxon>
        <taxon>Thiotrichales</taxon>
        <taxon>Thiotrichaceae</taxon>
        <taxon>Thiothrix</taxon>
    </lineage>
</organism>
<feature type="transmembrane region" description="Helical" evidence="5">
    <location>
        <begin position="79"/>
        <end position="99"/>
    </location>
</feature>
<keyword evidence="2 5" id="KW-0812">Transmembrane</keyword>
<feature type="transmembrane region" description="Helical" evidence="5">
    <location>
        <begin position="328"/>
        <end position="343"/>
    </location>
</feature>
<evidence type="ECO:0000313" key="9">
    <source>
        <dbReference type="EMBL" id="OQX17311.1"/>
    </source>
</evidence>
<dbReference type="InterPro" id="IPR051533">
    <property type="entry name" value="WaaL-like"/>
</dbReference>
<feature type="domain" description="Virulence factor membrane-bound polymerase C-terminal" evidence="7">
    <location>
        <begin position="330"/>
        <end position="491"/>
    </location>
</feature>
<evidence type="ECO:0000313" key="10">
    <source>
        <dbReference type="Proteomes" id="UP000192491"/>
    </source>
</evidence>
<keyword evidence="4 5" id="KW-0472">Membrane</keyword>
<protein>
    <recommendedName>
        <fullName evidence="11">Virulence factor membrane-bound polymerase C-terminal domain-containing protein</fullName>
    </recommendedName>
</protein>
<evidence type="ECO:0000256" key="1">
    <source>
        <dbReference type="ARBA" id="ARBA00004141"/>
    </source>
</evidence>
<evidence type="ECO:0000256" key="3">
    <source>
        <dbReference type="ARBA" id="ARBA00022989"/>
    </source>
</evidence>
<comment type="subcellular location">
    <subcellularLocation>
        <location evidence="1">Membrane</location>
        <topology evidence="1">Multi-pass membrane protein</topology>
    </subcellularLocation>
</comment>
<dbReference type="Pfam" id="PF04932">
    <property type="entry name" value="Wzy_C"/>
    <property type="match status" value="1"/>
</dbReference>
<dbReference type="InterPro" id="IPR007016">
    <property type="entry name" value="O-antigen_ligase-rel_domated"/>
</dbReference>
<comment type="caution">
    <text evidence="9">The sequence shown here is derived from an EMBL/GenBank/DDBJ whole genome shotgun (WGS) entry which is preliminary data.</text>
</comment>
<dbReference type="InterPro" id="IPR031726">
    <property type="entry name" value="PglL_A"/>
</dbReference>
<dbReference type="Pfam" id="PF15864">
    <property type="entry name" value="PglL_A"/>
    <property type="match status" value="1"/>
</dbReference>
<feature type="transmembrane region" description="Helical" evidence="5">
    <location>
        <begin position="132"/>
        <end position="148"/>
    </location>
</feature>
<evidence type="ECO:0000256" key="4">
    <source>
        <dbReference type="ARBA" id="ARBA00023136"/>
    </source>
</evidence>
<dbReference type="PANTHER" id="PTHR37422:SF21">
    <property type="entry name" value="EXOQ-LIKE PROTEIN"/>
    <property type="match status" value="1"/>
</dbReference>
<evidence type="ECO:0000259" key="8">
    <source>
        <dbReference type="Pfam" id="PF15864"/>
    </source>
</evidence>
<proteinExistence type="predicted"/>
<feature type="transmembrane region" description="Helical" evidence="5">
    <location>
        <begin position="45"/>
        <end position="67"/>
    </location>
</feature>
<evidence type="ECO:0000256" key="5">
    <source>
        <dbReference type="SAM" id="Phobius"/>
    </source>
</evidence>
<feature type="transmembrane region" description="Helical" evidence="5">
    <location>
        <begin position="295"/>
        <end position="316"/>
    </location>
</feature>
<dbReference type="PANTHER" id="PTHR37422">
    <property type="entry name" value="TEICHURONIC ACID BIOSYNTHESIS PROTEIN TUAE"/>
    <property type="match status" value="1"/>
</dbReference>
<feature type="domain" description="O-antigen ligase-related" evidence="6">
    <location>
        <begin position="161"/>
        <end position="306"/>
    </location>
</feature>
<dbReference type="Proteomes" id="UP000192491">
    <property type="component" value="Unassembled WGS sequence"/>
</dbReference>
<sequence length="524" mass="58938">MATILLLASLVIAFRSKSVLQWDSSSLLSAVLIFIPFLQFSAGLIFFSGQAWTSTVYLLGLLAAILTGRRWEHSCPEQLANGLLLGIGIASVLSVHLQLQTWLGLIDTGIFDLWTMGLSGGRPYANMGQPNQLATLLLWALLACAWGYSQERIRAAVAGLLASFLLIGIALTQSRTAWLGLIFLVVGAWIWRKLWRSKWVPWFSTGLFIIFWFYPLLLKEINILLLIDTSQSYFREPMQGELRPLAWRIFLNGVHCQPWLGYGLTEVRSVQLDSAVDFPPLFGTFAQSHNLFLDLFLWLGLPLGFFVSGAIIWRFVFFVRGVSNAKDAILVMFLGVVGIHAMLELPLHYAYFLLPTGLIIGVLNHRMGGKPLFTTPRWTLMGFLLLVSALLSIIVVDYFRVEASYQTARFELARIGTLPPGRPPEVVMLNQLREQITFMRYEPKEGMTPQELDWTQKIVSVYPSSGSIYKVAKALALNGQPVQAKLWLKRVCKVSSVEECNVIQRVWKLDSQSNPLIDAVKWPN</sequence>
<feature type="transmembrane region" description="Helical" evidence="5">
    <location>
        <begin position="378"/>
        <end position="399"/>
    </location>
</feature>
<feature type="transmembrane region" description="Helical" evidence="5">
    <location>
        <begin position="199"/>
        <end position="217"/>
    </location>
</feature>
<evidence type="ECO:0008006" key="11">
    <source>
        <dbReference type="Google" id="ProtNLM"/>
    </source>
</evidence>
<name>A0A1Y1QZI8_9GAMM</name>
<feature type="transmembrane region" description="Helical" evidence="5">
    <location>
        <begin position="155"/>
        <end position="171"/>
    </location>
</feature>
<dbReference type="AlphaFoldDB" id="A0A1Y1QZI8"/>
<gene>
    <name evidence="9" type="ORF">BWK73_01090</name>
</gene>
<dbReference type="InterPro" id="IPR021797">
    <property type="entry name" value="Wzy_C_2"/>
</dbReference>
<keyword evidence="3 5" id="KW-1133">Transmembrane helix</keyword>
<evidence type="ECO:0000259" key="7">
    <source>
        <dbReference type="Pfam" id="PF11846"/>
    </source>
</evidence>
<dbReference type="Pfam" id="PF11846">
    <property type="entry name" value="Wzy_C_2"/>
    <property type="match status" value="1"/>
</dbReference>
<dbReference type="GO" id="GO:0016020">
    <property type="term" value="C:membrane"/>
    <property type="evidence" value="ECO:0007669"/>
    <property type="project" value="UniProtKB-SubCell"/>
</dbReference>
<evidence type="ECO:0000259" key="6">
    <source>
        <dbReference type="Pfam" id="PF04932"/>
    </source>
</evidence>
<evidence type="ECO:0000256" key="2">
    <source>
        <dbReference type="ARBA" id="ARBA00022692"/>
    </source>
</evidence>
<reference evidence="9 10" key="1">
    <citation type="submission" date="2017-01" db="EMBL/GenBank/DDBJ databases">
        <title>Novel large sulfur bacteria in the metagenomes of groundwater-fed chemosynthetic microbial mats in the Lake Huron basin.</title>
        <authorList>
            <person name="Sharrar A.M."/>
            <person name="Flood B.E."/>
            <person name="Bailey J.V."/>
            <person name="Jones D.S."/>
            <person name="Biddanda B."/>
            <person name="Ruberg S.A."/>
            <person name="Marcus D.N."/>
            <person name="Dick G.J."/>
        </authorList>
    </citation>
    <scope>NUCLEOTIDE SEQUENCE [LARGE SCALE GENOMIC DNA]</scope>
    <source>
        <strain evidence="9">A8</strain>
    </source>
</reference>
<feature type="domain" description="Protein glycosylation ligase" evidence="8">
    <location>
        <begin position="123"/>
        <end position="146"/>
    </location>
</feature>
<accession>A0A1Y1QZI8</accession>